<dbReference type="AlphaFoldDB" id="A0A4Q9MYQ9"/>
<dbReference type="EMBL" id="ML143397">
    <property type="protein sequence ID" value="TBU31902.1"/>
    <property type="molecule type" value="Genomic_DNA"/>
</dbReference>
<organism evidence="1">
    <name type="scientific">Dichomitus squalens</name>
    <dbReference type="NCBI Taxonomy" id="114155"/>
    <lineage>
        <taxon>Eukaryota</taxon>
        <taxon>Fungi</taxon>
        <taxon>Dikarya</taxon>
        <taxon>Basidiomycota</taxon>
        <taxon>Agaricomycotina</taxon>
        <taxon>Agaricomycetes</taxon>
        <taxon>Polyporales</taxon>
        <taxon>Polyporaceae</taxon>
        <taxon>Dichomitus</taxon>
    </lineage>
</organism>
<accession>A0A4Q9MYQ9</accession>
<reference evidence="1" key="1">
    <citation type="submission" date="2019-01" db="EMBL/GenBank/DDBJ databases">
        <title>Draft genome sequences of three monokaryotic isolates of the white-rot basidiomycete fungus Dichomitus squalens.</title>
        <authorList>
            <consortium name="DOE Joint Genome Institute"/>
            <person name="Lopez S.C."/>
            <person name="Andreopoulos B."/>
            <person name="Pangilinan J."/>
            <person name="Lipzen A."/>
            <person name="Riley R."/>
            <person name="Ahrendt S."/>
            <person name="Ng V."/>
            <person name="Barry K."/>
            <person name="Daum C."/>
            <person name="Grigoriev I.V."/>
            <person name="Hilden K.S."/>
            <person name="Makela M.R."/>
            <person name="de Vries R.P."/>
        </authorList>
    </citation>
    <scope>NUCLEOTIDE SEQUENCE [LARGE SCALE GENOMIC DNA]</scope>
    <source>
        <strain evidence="1">OM18370.1</strain>
    </source>
</reference>
<gene>
    <name evidence="1" type="ORF">BD311DRAFT_751855</name>
</gene>
<proteinExistence type="predicted"/>
<name>A0A4Q9MYQ9_9APHY</name>
<protein>
    <submittedName>
        <fullName evidence="1">Uncharacterized protein</fullName>
    </submittedName>
</protein>
<evidence type="ECO:0000313" key="1">
    <source>
        <dbReference type="EMBL" id="TBU31902.1"/>
    </source>
</evidence>
<dbReference type="Proteomes" id="UP000292957">
    <property type="component" value="Unassembled WGS sequence"/>
</dbReference>
<sequence length="68" mass="7709">MNFWHTREITDRRSTSSMQVLGSMHRLCLYPSNPILAAPVVRTLPEYHLHFSKAVGVSKVFSNDHGLA</sequence>